<proteinExistence type="inferred from homology"/>
<dbReference type="InterPro" id="IPR050638">
    <property type="entry name" value="AA-Vitamin_Transporters"/>
</dbReference>
<keyword evidence="5 6" id="KW-0472">Membrane</keyword>
<dbReference type="GO" id="GO:0016020">
    <property type="term" value="C:membrane"/>
    <property type="evidence" value="ECO:0007669"/>
    <property type="project" value="UniProtKB-SubCell"/>
</dbReference>
<feature type="domain" description="EamA" evidence="7">
    <location>
        <begin position="159"/>
        <end position="293"/>
    </location>
</feature>
<dbReference type="Pfam" id="PF00892">
    <property type="entry name" value="EamA"/>
    <property type="match status" value="1"/>
</dbReference>
<dbReference type="RefSeq" id="WP_039594333.1">
    <property type="nucleotide sequence ID" value="NZ_JQGJ02000027.1"/>
</dbReference>
<evidence type="ECO:0000313" key="8">
    <source>
        <dbReference type="EMBL" id="KHK61549.1"/>
    </source>
</evidence>
<feature type="transmembrane region" description="Helical" evidence="6">
    <location>
        <begin position="152"/>
        <end position="173"/>
    </location>
</feature>
<dbReference type="PANTHER" id="PTHR32322:SF2">
    <property type="entry name" value="EAMA DOMAIN-CONTAINING PROTEIN"/>
    <property type="match status" value="1"/>
</dbReference>
<evidence type="ECO:0000256" key="4">
    <source>
        <dbReference type="ARBA" id="ARBA00022989"/>
    </source>
</evidence>
<evidence type="ECO:0000259" key="7">
    <source>
        <dbReference type="Pfam" id="PF00892"/>
    </source>
</evidence>
<protein>
    <recommendedName>
        <fullName evidence="7">EamA domain-containing protein</fullName>
    </recommendedName>
</protein>
<keyword evidence="3 6" id="KW-0812">Transmembrane</keyword>
<feature type="transmembrane region" description="Helical" evidence="6">
    <location>
        <begin position="127"/>
        <end position="146"/>
    </location>
</feature>
<dbReference type="InterPro" id="IPR000620">
    <property type="entry name" value="EamA_dom"/>
</dbReference>
<sequence length="308" mass="33344">MNNFRRKTDYFHLFMIYVIWATSYLVMKAGIEGAGAFGIFQLQSLRLLLGGGILLFVALLSKCLKPVSPGDLFICAVAGALFWVFGNGGAFIAVAEYPSSFVVMAMGTIPLWSAAYEFIFRKSDSTSGISLLLGFIGLGLILYPAFSADTHGLHASLSATLALFYAPIAWVVATQLQNRLMLTLNAVYATGLQLVFGGGWALLYSWFAKETWPSAPSTNTLLSLLYLGTVISAATFFSYVRATAIFSKSIVSCFAYINPVVGIFLGWLFMDEQPPAIAIFGMVVVLSSVAFTLVKNSTQRSLGDQKNA</sequence>
<gene>
    <name evidence="8" type="ORF">JZ00_27820</name>
</gene>
<reference evidence="9" key="1">
    <citation type="submission" date="2015-03" db="EMBL/GenBank/DDBJ databases">
        <title>Pseudomonas frederiksbergensis hydrocarbon degrader.</title>
        <authorList>
            <person name="Brown L.M."/>
            <person name="Ruiz O.N."/>
            <person name="Mueller S."/>
            <person name="Gunasekera T.S."/>
        </authorList>
    </citation>
    <scope>NUCLEOTIDE SEQUENCE [LARGE SCALE GENOMIC DNA]</scope>
    <source>
        <strain evidence="9">SI8</strain>
    </source>
</reference>
<keyword evidence="4 6" id="KW-1133">Transmembrane helix</keyword>
<evidence type="ECO:0000256" key="2">
    <source>
        <dbReference type="ARBA" id="ARBA00007362"/>
    </source>
</evidence>
<comment type="subcellular location">
    <subcellularLocation>
        <location evidence="1">Membrane</location>
        <topology evidence="1">Multi-pass membrane protein</topology>
    </subcellularLocation>
</comment>
<name>A0A0B1YS51_9PSED</name>
<evidence type="ECO:0000313" key="9">
    <source>
        <dbReference type="Proteomes" id="UP000030949"/>
    </source>
</evidence>
<feature type="transmembrane region" description="Helical" evidence="6">
    <location>
        <begin position="185"/>
        <end position="208"/>
    </location>
</feature>
<evidence type="ECO:0000256" key="1">
    <source>
        <dbReference type="ARBA" id="ARBA00004141"/>
    </source>
</evidence>
<feature type="transmembrane region" description="Helical" evidence="6">
    <location>
        <begin position="37"/>
        <end position="60"/>
    </location>
</feature>
<dbReference type="AlphaFoldDB" id="A0A0B1YS51"/>
<feature type="transmembrane region" description="Helical" evidence="6">
    <location>
        <begin position="12"/>
        <end position="31"/>
    </location>
</feature>
<organism evidence="8 9">
    <name type="scientific">Pseudomonas frederiksbergensis</name>
    <dbReference type="NCBI Taxonomy" id="104087"/>
    <lineage>
        <taxon>Bacteria</taxon>
        <taxon>Pseudomonadati</taxon>
        <taxon>Pseudomonadota</taxon>
        <taxon>Gammaproteobacteria</taxon>
        <taxon>Pseudomonadales</taxon>
        <taxon>Pseudomonadaceae</taxon>
        <taxon>Pseudomonas</taxon>
    </lineage>
</organism>
<comment type="caution">
    <text evidence="8">The sequence shown here is derived from an EMBL/GenBank/DDBJ whole genome shotgun (WGS) entry which is preliminary data.</text>
</comment>
<comment type="similarity">
    <text evidence="2">Belongs to the EamA transporter family.</text>
</comment>
<feature type="transmembrane region" description="Helical" evidence="6">
    <location>
        <begin position="220"/>
        <end position="239"/>
    </location>
</feature>
<dbReference type="EMBL" id="JQGJ01000030">
    <property type="protein sequence ID" value="KHK61549.1"/>
    <property type="molecule type" value="Genomic_DNA"/>
</dbReference>
<feature type="transmembrane region" description="Helical" evidence="6">
    <location>
        <begin position="101"/>
        <end position="120"/>
    </location>
</feature>
<dbReference type="SUPFAM" id="SSF103481">
    <property type="entry name" value="Multidrug resistance efflux transporter EmrE"/>
    <property type="match status" value="1"/>
</dbReference>
<evidence type="ECO:0000256" key="6">
    <source>
        <dbReference type="SAM" id="Phobius"/>
    </source>
</evidence>
<evidence type="ECO:0000256" key="5">
    <source>
        <dbReference type="ARBA" id="ARBA00023136"/>
    </source>
</evidence>
<evidence type="ECO:0000256" key="3">
    <source>
        <dbReference type="ARBA" id="ARBA00022692"/>
    </source>
</evidence>
<dbReference type="InterPro" id="IPR037185">
    <property type="entry name" value="EmrE-like"/>
</dbReference>
<feature type="transmembrane region" description="Helical" evidence="6">
    <location>
        <begin position="72"/>
        <end position="95"/>
    </location>
</feature>
<dbReference type="PANTHER" id="PTHR32322">
    <property type="entry name" value="INNER MEMBRANE TRANSPORTER"/>
    <property type="match status" value="1"/>
</dbReference>
<dbReference type="OrthoDB" id="5192439at2"/>
<dbReference type="Proteomes" id="UP000030949">
    <property type="component" value="Unassembled WGS sequence"/>
</dbReference>
<feature type="transmembrane region" description="Helical" evidence="6">
    <location>
        <begin position="251"/>
        <end position="270"/>
    </location>
</feature>
<feature type="transmembrane region" description="Helical" evidence="6">
    <location>
        <begin position="276"/>
        <end position="294"/>
    </location>
</feature>
<accession>A0A0B1YS51</accession>